<dbReference type="OrthoDB" id="7631574at2"/>
<reference evidence="1 2" key="1">
    <citation type="submission" date="2016-07" db="EMBL/GenBank/DDBJ databases">
        <title>Multi-omics approach to identify versatile polysaccharide utilization systems of a marine flavobacterium Gramella flava.</title>
        <authorList>
            <person name="Tang K."/>
        </authorList>
    </citation>
    <scope>NUCLEOTIDE SEQUENCE [LARGE SCALE GENOMIC DNA]</scope>
    <source>
        <strain evidence="1 2">JLT2011</strain>
    </source>
</reference>
<protein>
    <submittedName>
        <fullName evidence="1">Two-component response regulator</fullName>
    </submittedName>
</protein>
<organism evidence="1 2">
    <name type="scientific">Christiangramia flava JLT2011</name>
    <dbReference type="NCBI Taxonomy" id="1229726"/>
    <lineage>
        <taxon>Bacteria</taxon>
        <taxon>Pseudomonadati</taxon>
        <taxon>Bacteroidota</taxon>
        <taxon>Flavobacteriia</taxon>
        <taxon>Flavobacteriales</taxon>
        <taxon>Flavobacteriaceae</taxon>
        <taxon>Christiangramia</taxon>
    </lineage>
</organism>
<dbReference type="SMART" id="SM00448">
    <property type="entry name" value="REC"/>
    <property type="match status" value="1"/>
</dbReference>
<dbReference type="Gene3D" id="3.40.50.2300">
    <property type="match status" value="1"/>
</dbReference>
<dbReference type="PANTHER" id="PTHR44520:SF2">
    <property type="entry name" value="RESPONSE REGULATOR RCP1"/>
    <property type="match status" value="1"/>
</dbReference>
<dbReference type="Pfam" id="PF00072">
    <property type="entry name" value="Response_reg"/>
    <property type="match status" value="1"/>
</dbReference>
<dbReference type="STRING" id="1229726.GRFL_2765"/>
<dbReference type="InterPro" id="IPR052893">
    <property type="entry name" value="TCS_response_regulator"/>
</dbReference>
<dbReference type="GO" id="GO:0000160">
    <property type="term" value="P:phosphorelay signal transduction system"/>
    <property type="evidence" value="ECO:0007669"/>
    <property type="project" value="InterPro"/>
</dbReference>
<evidence type="ECO:0000313" key="2">
    <source>
        <dbReference type="Proteomes" id="UP000186230"/>
    </source>
</evidence>
<dbReference type="RefSeq" id="WP_083645153.1">
    <property type="nucleotide sequence ID" value="NZ_AMRU01000015.1"/>
</dbReference>
<dbReference type="PANTHER" id="PTHR44520">
    <property type="entry name" value="RESPONSE REGULATOR RCP1-RELATED"/>
    <property type="match status" value="1"/>
</dbReference>
<evidence type="ECO:0000313" key="1">
    <source>
        <dbReference type="EMBL" id="APU69489.1"/>
    </source>
</evidence>
<dbReference type="InterPro" id="IPR011006">
    <property type="entry name" value="CheY-like_superfamily"/>
</dbReference>
<dbReference type="Proteomes" id="UP000186230">
    <property type="component" value="Chromosome"/>
</dbReference>
<name>A0A1L7I7A8_9FLAO</name>
<keyword evidence="2" id="KW-1185">Reference proteome</keyword>
<proteinExistence type="predicted"/>
<dbReference type="EMBL" id="CP016359">
    <property type="protein sequence ID" value="APU69489.1"/>
    <property type="molecule type" value="Genomic_DNA"/>
</dbReference>
<dbReference type="KEGG" id="gfl:GRFL_2765"/>
<dbReference type="InterPro" id="IPR001789">
    <property type="entry name" value="Sig_transdc_resp-reg_receiver"/>
</dbReference>
<accession>A0A1L7I7A8</accession>
<dbReference type="PROSITE" id="PS50110">
    <property type="entry name" value="RESPONSE_REGULATORY"/>
    <property type="match status" value="1"/>
</dbReference>
<sequence>MKVKLNILLIEDDFIEVMKLKRAISSLSLNHNLLEAKNGEEALEVLQNTANLPDIILLDLHMPKMNGIEFLEILKADEQLRQIPAIILTTSSNRKDLLECYRTGIAGYVIKPLKYDDYVEKIGAVLKYWTVNELIQN</sequence>
<gene>
    <name evidence="1" type="ORF">GRFL_2765</name>
</gene>
<dbReference type="SUPFAM" id="SSF52172">
    <property type="entry name" value="CheY-like"/>
    <property type="match status" value="1"/>
</dbReference>
<dbReference type="AlphaFoldDB" id="A0A1L7I7A8"/>
<dbReference type="CDD" id="cd17557">
    <property type="entry name" value="REC_Rcp-like"/>
    <property type="match status" value="1"/>
</dbReference>